<organism evidence="1 2">
    <name type="scientific">Capsicum baccatum</name>
    <name type="common">Peruvian pepper</name>
    <dbReference type="NCBI Taxonomy" id="33114"/>
    <lineage>
        <taxon>Eukaryota</taxon>
        <taxon>Viridiplantae</taxon>
        <taxon>Streptophyta</taxon>
        <taxon>Embryophyta</taxon>
        <taxon>Tracheophyta</taxon>
        <taxon>Spermatophyta</taxon>
        <taxon>Magnoliopsida</taxon>
        <taxon>eudicotyledons</taxon>
        <taxon>Gunneridae</taxon>
        <taxon>Pentapetalae</taxon>
        <taxon>asterids</taxon>
        <taxon>lamiids</taxon>
        <taxon>Solanales</taxon>
        <taxon>Solanaceae</taxon>
        <taxon>Solanoideae</taxon>
        <taxon>Capsiceae</taxon>
        <taxon>Capsicum</taxon>
    </lineage>
</organism>
<dbReference type="InterPro" id="IPR046958">
    <property type="entry name" value="RBK1/2/STUNTED"/>
</dbReference>
<dbReference type="EMBL" id="MLFT02000012">
    <property type="protein sequence ID" value="PHT32242.1"/>
    <property type="molecule type" value="Genomic_DNA"/>
</dbReference>
<dbReference type="AlphaFoldDB" id="A0A2G2VGZ5"/>
<proteinExistence type="predicted"/>
<evidence type="ECO:0000313" key="1">
    <source>
        <dbReference type="EMBL" id="PHT32242.1"/>
    </source>
</evidence>
<dbReference type="SUPFAM" id="SSF56112">
    <property type="entry name" value="Protein kinase-like (PK-like)"/>
    <property type="match status" value="1"/>
</dbReference>
<name>A0A2G2VGZ5_CAPBA</name>
<dbReference type="InterPro" id="IPR011009">
    <property type="entry name" value="Kinase-like_dom_sf"/>
</dbReference>
<dbReference type="PANTHER" id="PTHR47987">
    <property type="entry name" value="OS08G0249100 PROTEIN"/>
    <property type="match status" value="1"/>
</dbReference>
<reference evidence="2" key="2">
    <citation type="journal article" date="2017" name="J. Anim. Genet.">
        <title>Multiple reference genome sequences of hot pepper reveal the massive evolution of plant disease resistance genes by retroduplication.</title>
        <authorList>
            <person name="Kim S."/>
            <person name="Park J."/>
            <person name="Yeom S.-I."/>
            <person name="Kim Y.-M."/>
            <person name="Seo E."/>
            <person name="Kim K.-T."/>
            <person name="Kim M.-S."/>
            <person name="Lee J.M."/>
            <person name="Cheong K."/>
            <person name="Shin H.-S."/>
            <person name="Kim S.-B."/>
            <person name="Han K."/>
            <person name="Lee J."/>
            <person name="Park M."/>
            <person name="Lee H.-A."/>
            <person name="Lee H.-Y."/>
            <person name="Lee Y."/>
            <person name="Oh S."/>
            <person name="Lee J.H."/>
            <person name="Choi E."/>
            <person name="Choi E."/>
            <person name="Lee S.E."/>
            <person name="Jeon J."/>
            <person name="Kim H."/>
            <person name="Choi G."/>
            <person name="Song H."/>
            <person name="Lee J."/>
            <person name="Lee S.-C."/>
            <person name="Kwon J.-K."/>
            <person name="Lee H.-Y."/>
            <person name="Koo N."/>
            <person name="Hong Y."/>
            <person name="Kim R.W."/>
            <person name="Kang W.-H."/>
            <person name="Huh J.H."/>
            <person name="Kang B.-C."/>
            <person name="Yang T.-J."/>
            <person name="Lee Y.-H."/>
            <person name="Bennetzen J.L."/>
            <person name="Choi D."/>
        </authorList>
    </citation>
    <scope>NUCLEOTIDE SEQUENCE [LARGE SCALE GENOMIC DNA]</scope>
    <source>
        <strain evidence="2">cv. PBC81</strain>
    </source>
</reference>
<sequence>MKYTFDEIKATTKNFSKVNIVGTRGYENVYKGVLPGGIKVALKSFGVVLLELINGRKAIIEFKDWQPNYVTYWAWSLIWEGRALDVLEDNILYFIPPRIMEKYILVVVLYSHLQLYARPIINQVENMLETKIPIPTILERIISLIADLDYIKRFVSSSGGSGNLSNAAGY</sequence>
<gene>
    <name evidence="1" type="ORF">CQW23_28579</name>
</gene>
<dbReference type="OrthoDB" id="780646at2759"/>
<dbReference type="Proteomes" id="UP000224567">
    <property type="component" value="Unassembled WGS sequence"/>
</dbReference>
<keyword evidence="2" id="KW-1185">Reference proteome</keyword>
<accession>A0A2G2VGZ5</accession>
<reference evidence="1 2" key="1">
    <citation type="journal article" date="2017" name="Genome Biol.">
        <title>New reference genome sequences of hot pepper reveal the massive evolution of plant disease-resistance genes by retroduplication.</title>
        <authorList>
            <person name="Kim S."/>
            <person name="Park J."/>
            <person name="Yeom S.I."/>
            <person name="Kim Y.M."/>
            <person name="Seo E."/>
            <person name="Kim K.T."/>
            <person name="Kim M.S."/>
            <person name="Lee J.M."/>
            <person name="Cheong K."/>
            <person name="Shin H.S."/>
            <person name="Kim S.B."/>
            <person name="Han K."/>
            <person name="Lee J."/>
            <person name="Park M."/>
            <person name="Lee H.A."/>
            <person name="Lee H.Y."/>
            <person name="Lee Y."/>
            <person name="Oh S."/>
            <person name="Lee J.H."/>
            <person name="Choi E."/>
            <person name="Choi E."/>
            <person name="Lee S.E."/>
            <person name="Jeon J."/>
            <person name="Kim H."/>
            <person name="Choi G."/>
            <person name="Song H."/>
            <person name="Lee J."/>
            <person name="Lee S.C."/>
            <person name="Kwon J.K."/>
            <person name="Lee H.Y."/>
            <person name="Koo N."/>
            <person name="Hong Y."/>
            <person name="Kim R.W."/>
            <person name="Kang W.H."/>
            <person name="Huh J.H."/>
            <person name="Kang B.C."/>
            <person name="Yang T.J."/>
            <person name="Lee Y.H."/>
            <person name="Bennetzen J.L."/>
            <person name="Choi D."/>
        </authorList>
    </citation>
    <scope>NUCLEOTIDE SEQUENCE [LARGE SCALE GENOMIC DNA]</scope>
    <source>
        <strain evidence="2">cv. PBC81</strain>
    </source>
</reference>
<evidence type="ECO:0000313" key="2">
    <source>
        <dbReference type="Proteomes" id="UP000224567"/>
    </source>
</evidence>
<comment type="caution">
    <text evidence="1">The sequence shown here is derived from an EMBL/GenBank/DDBJ whole genome shotgun (WGS) entry which is preliminary data.</text>
</comment>
<protein>
    <submittedName>
        <fullName evidence="1">Uncharacterized protein</fullName>
    </submittedName>
</protein>
<dbReference type="STRING" id="33114.A0A2G2VGZ5"/>
<dbReference type="Gene3D" id="3.30.200.20">
    <property type="entry name" value="Phosphorylase Kinase, domain 1"/>
    <property type="match status" value="1"/>
</dbReference>